<dbReference type="RefSeq" id="WP_069128272.1">
    <property type="nucleotide sequence ID" value="NZ_MARB01000034.1"/>
</dbReference>
<comment type="similarity">
    <text evidence="3">Belongs to the Ahb/Nir family.</text>
</comment>
<organism evidence="10 11">
    <name type="scientific">Candidatus Thiodiazotropha endolucinida</name>
    <dbReference type="NCBI Taxonomy" id="1655433"/>
    <lineage>
        <taxon>Bacteria</taxon>
        <taxon>Pseudomonadati</taxon>
        <taxon>Pseudomonadota</taxon>
        <taxon>Gammaproteobacteria</taxon>
        <taxon>Chromatiales</taxon>
        <taxon>Sedimenticolaceae</taxon>
        <taxon>Candidatus Thiodiazotropha</taxon>
    </lineage>
</organism>
<comment type="subunit">
    <text evidence="4">Probably forms a complex composed of NirD, NirL, NirG and NirH. All proteins are required for the total conversion of siroheme to didecarboxysiroheme.</text>
</comment>
<dbReference type="PANTHER" id="PTHR43413">
    <property type="entry name" value="TRANSCRIPTIONAL REGULATOR, ASNC FAMILY"/>
    <property type="match status" value="1"/>
</dbReference>
<reference evidence="10 11" key="1">
    <citation type="submission" date="2016-06" db="EMBL/GenBank/DDBJ databases">
        <title>Genome sequence of endosymbiont of Candidatus Endolucinida thiodiazotropha.</title>
        <authorList>
            <person name="Poehlein A."/>
            <person name="Koenig S."/>
            <person name="Heiden S.E."/>
            <person name="Thuermer A."/>
            <person name="Voget S."/>
            <person name="Daniel R."/>
            <person name="Markert S."/>
            <person name="Gros O."/>
            <person name="Schweder T."/>
        </authorList>
    </citation>
    <scope>NUCLEOTIDE SEQUENCE [LARGE SCALE GENOMIC DNA]</scope>
    <source>
        <strain evidence="10 11">COS</strain>
    </source>
</reference>
<gene>
    <name evidence="10" type="ORF">CODIS_39600</name>
</gene>
<evidence type="ECO:0000259" key="8">
    <source>
        <dbReference type="Pfam" id="PF17805"/>
    </source>
</evidence>
<dbReference type="InterPro" id="IPR050684">
    <property type="entry name" value="HTH-Siroheme_Decarb"/>
</dbReference>
<dbReference type="Proteomes" id="UP000094769">
    <property type="component" value="Unassembled WGS sequence"/>
</dbReference>
<dbReference type="InterPro" id="IPR053953">
    <property type="entry name" value="NirdL-like_HTH"/>
</dbReference>
<comment type="pathway">
    <text evidence="2">Porphyrin-containing compound metabolism.</text>
</comment>
<dbReference type="GO" id="GO:0016829">
    <property type="term" value="F:lyase activity"/>
    <property type="evidence" value="ECO:0007669"/>
    <property type="project" value="UniProtKB-KW"/>
</dbReference>
<keyword evidence="1" id="KW-0456">Lyase</keyword>
<evidence type="ECO:0000313" key="11">
    <source>
        <dbReference type="Proteomes" id="UP000094769"/>
    </source>
</evidence>
<comment type="catalytic activity">
    <reaction evidence="7">
        <text>siroheme + 2 H(+) = 12,18-didecarboxysiroheme + 2 CO2</text>
        <dbReference type="Rhea" id="RHEA:19093"/>
        <dbReference type="ChEBI" id="CHEBI:15378"/>
        <dbReference type="ChEBI" id="CHEBI:16526"/>
        <dbReference type="ChEBI" id="CHEBI:60052"/>
        <dbReference type="ChEBI" id="CHEBI:140497"/>
        <dbReference type="EC" id="4.1.1.111"/>
    </reaction>
</comment>
<evidence type="ECO:0000256" key="1">
    <source>
        <dbReference type="ARBA" id="ARBA00023239"/>
    </source>
</evidence>
<evidence type="ECO:0000256" key="6">
    <source>
        <dbReference type="ARBA" id="ARBA00045291"/>
    </source>
</evidence>
<feature type="domain" description="Siroheme decarboxylase NirL-like HTH" evidence="9">
    <location>
        <begin position="177"/>
        <end position="223"/>
    </location>
</feature>
<dbReference type="Gene3D" id="3.30.70.3460">
    <property type="match status" value="2"/>
</dbReference>
<dbReference type="Pfam" id="PF22451">
    <property type="entry name" value="NirdL-like_HTH"/>
    <property type="match status" value="2"/>
</dbReference>
<feature type="domain" description="Siroheme decarboxylase AsnC-like ligand binding" evidence="8">
    <location>
        <begin position="71"/>
        <end position="143"/>
    </location>
</feature>
<protein>
    <recommendedName>
        <fullName evidence="5">siroheme decarboxylase</fullName>
        <ecNumber evidence="5">4.1.1.111</ecNumber>
    </recommendedName>
</protein>
<comment type="caution">
    <text evidence="10">The sequence shown here is derived from an EMBL/GenBank/DDBJ whole genome shotgun (WGS) entry which is preliminary data.</text>
</comment>
<evidence type="ECO:0000256" key="2">
    <source>
        <dbReference type="ARBA" id="ARBA00023444"/>
    </source>
</evidence>
<evidence type="ECO:0000256" key="4">
    <source>
        <dbReference type="ARBA" id="ARBA00023465"/>
    </source>
</evidence>
<evidence type="ECO:0000313" key="10">
    <source>
        <dbReference type="EMBL" id="ODJ85842.1"/>
    </source>
</evidence>
<comment type="function">
    <text evidence="6">Involved in heme d1 biosynthesis. Catalyzes the decarboxylation of siroheme into didecarboxysiroheme.</text>
</comment>
<proteinExistence type="inferred from homology"/>
<dbReference type="Pfam" id="PF17805">
    <property type="entry name" value="AsnC_trans_reg2"/>
    <property type="match status" value="2"/>
</dbReference>
<name>A0A7Z1ADH6_9GAMM</name>
<dbReference type="EC" id="4.1.1.111" evidence="5"/>
<feature type="domain" description="Siroheme decarboxylase NirL-like HTH" evidence="9">
    <location>
        <begin position="9"/>
        <end position="52"/>
    </location>
</feature>
<dbReference type="EMBL" id="MARB01000034">
    <property type="protein sequence ID" value="ODJ85842.1"/>
    <property type="molecule type" value="Genomic_DNA"/>
</dbReference>
<evidence type="ECO:0000256" key="7">
    <source>
        <dbReference type="ARBA" id="ARBA00048470"/>
    </source>
</evidence>
<evidence type="ECO:0000259" key="9">
    <source>
        <dbReference type="Pfam" id="PF22451"/>
    </source>
</evidence>
<feature type="domain" description="Siroheme decarboxylase AsnC-like ligand binding" evidence="8">
    <location>
        <begin position="233"/>
        <end position="321"/>
    </location>
</feature>
<sequence length="329" mass="37518">MQQTLTSFERQLINRFQGGVDLTNRPFREMAKALDSEEDTVLGSVQCLLERGWLSRFGPLYNAERLGGSLVLAAMSVPDAKFDKITEQVNVLAAVAHNYRRDHWLNMWFVLATDTTDSMQATIQQIESETGLRVYAFPKEQEFYLGLWFEMGDDGSLNTRSIPAVAATEAFDLDDLDRRIIAETQQGLPLTHDPCQTLAWRIGCWPSEVVTRMDKMLQSGVIRRLGLVPNHYRLGFKGNGMTVWNIPDDQLREAGERIGAMDFVSHCYARPRHLPDWPYNLFAMVHGRDRGDVMQKVNELSLQLREYNQGHEVLFSSAVLKKTGMRLAF</sequence>
<accession>A0A7Z1ADH6</accession>
<dbReference type="PANTHER" id="PTHR43413:SF1">
    <property type="entry name" value="SIROHEME DECARBOXYLASE NIRL SUBUNIT"/>
    <property type="match status" value="1"/>
</dbReference>
<dbReference type="InterPro" id="IPR040523">
    <property type="entry name" value="AsnC_trans_reg2"/>
</dbReference>
<dbReference type="AlphaFoldDB" id="A0A7Z1ADH6"/>
<dbReference type="OrthoDB" id="5568033at2"/>
<evidence type="ECO:0000256" key="3">
    <source>
        <dbReference type="ARBA" id="ARBA00023457"/>
    </source>
</evidence>
<evidence type="ECO:0000256" key="5">
    <source>
        <dbReference type="ARBA" id="ARBA00023471"/>
    </source>
</evidence>
<keyword evidence="11" id="KW-1185">Reference proteome</keyword>